<accession>A0A1T4WMR1</accession>
<proteinExistence type="inferred from homology"/>
<organism evidence="6 7">
    <name type="scientific">Paucidesulfovibrio gracilis DSM 16080</name>
    <dbReference type="NCBI Taxonomy" id="1121449"/>
    <lineage>
        <taxon>Bacteria</taxon>
        <taxon>Pseudomonadati</taxon>
        <taxon>Thermodesulfobacteriota</taxon>
        <taxon>Desulfovibrionia</taxon>
        <taxon>Desulfovibrionales</taxon>
        <taxon>Desulfovibrionaceae</taxon>
        <taxon>Paucidesulfovibrio</taxon>
    </lineage>
</organism>
<dbReference type="Pfam" id="PF11897">
    <property type="entry name" value="DUF3417"/>
    <property type="match status" value="1"/>
</dbReference>
<dbReference type="InterPro" id="IPR000811">
    <property type="entry name" value="Glyco_trans_35"/>
</dbReference>
<evidence type="ECO:0000256" key="2">
    <source>
        <dbReference type="ARBA" id="ARBA00006047"/>
    </source>
</evidence>
<feature type="domain" description="DUF3417" evidence="5">
    <location>
        <begin position="13"/>
        <end position="122"/>
    </location>
</feature>
<evidence type="ECO:0000256" key="3">
    <source>
        <dbReference type="ARBA" id="ARBA00022533"/>
    </source>
</evidence>
<dbReference type="OrthoDB" id="7229284at2"/>
<evidence type="ECO:0000313" key="7">
    <source>
        <dbReference type="Proteomes" id="UP000190027"/>
    </source>
</evidence>
<dbReference type="SUPFAM" id="SSF53756">
    <property type="entry name" value="UDP-Glycosyltransferase/glycogen phosphorylase"/>
    <property type="match status" value="1"/>
</dbReference>
<evidence type="ECO:0000259" key="5">
    <source>
        <dbReference type="Pfam" id="PF11897"/>
    </source>
</evidence>
<evidence type="ECO:0000256" key="4">
    <source>
        <dbReference type="PIRSR" id="PIRSR000460-1"/>
    </source>
</evidence>
<dbReference type="PANTHER" id="PTHR42655">
    <property type="entry name" value="GLYCOGEN PHOSPHORYLASE"/>
    <property type="match status" value="1"/>
</dbReference>
<keyword evidence="7" id="KW-1185">Reference proteome</keyword>
<evidence type="ECO:0000313" key="6">
    <source>
        <dbReference type="EMBL" id="SKA78624.1"/>
    </source>
</evidence>
<dbReference type="PANTHER" id="PTHR42655:SF1">
    <property type="entry name" value="GLYCOGEN PHOSPHORYLASE"/>
    <property type="match status" value="1"/>
</dbReference>
<dbReference type="GO" id="GO:0005975">
    <property type="term" value="P:carbohydrate metabolic process"/>
    <property type="evidence" value="ECO:0007669"/>
    <property type="project" value="InterPro"/>
</dbReference>
<comment type="catalytic activity">
    <reaction evidence="1">
        <text>[(1-&gt;4)-alpha-D-glucosyl](n) + phosphate = [(1-&gt;4)-alpha-D-glucosyl](n-1) + alpha-D-glucose 1-phosphate</text>
        <dbReference type="Rhea" id="RHEA:41732"/>
        <dbReference type="Rhea" id="RHEA-COMP:9584"/>
        <dbReference type="Rhea" id="RHEA-COMP:9586"/>
        <dbReference type="ChEBI" id="CHEBI:15444"/>
        <dbReference type="ChEBI" id="CHEBI:43474"/>
        <dbReference type="ChEBI" id="CHEBI:58601"/>
        <dbReference type="EC" id="2.4.1.1"/>
    </reaction>
</comment>
<dbReference type="InterPro" id="IPR024517">
    <property type="entry name" value="Glycogen_phosphorylase_DUF3417"/>
</dbReference>
<dbReference type="Gene3D" id="3.40.50.2000">
    <property type="entry name" value="Glycogen Phosphorylase B"/>
    <property type="match status" value="3"/>
</dbReference>
<dbReference type="NCBIfam" id="TIGR02094">
    <property type="entry name" value="more_P_ylases"/>
    <property type="match status" value="1"/>
</dbReference>
<comment type="similarity">
    <text evidence="2">Belongs to the glycogen phosphorylase family.</text>
</comment>
<keyword evidence="4" id="KW-0663">Pyridoxal phosphate</keyword>
<dbReference type="STRING" id="1121449.SAMN02745704_01167"/>
<reference evidence="6 7" key="1">
    <citation type="submission" date="2017-02" db="EMBL/GenBank/DDBJ databases">
        <authorList>
            <person name="Peterson S.W."/>
        </authorList>
    </citation>
    <scope>NUCLEOTIDE SEQUENCE [LARGE SCALE GENOMIC DNA]</scope>
    <source>
        <strain evidence="6 7">DSM 16080</strain>
    </source>
</reference>
<sequence>MRPLKTFSAVPRLPDSLFGLWELAYNCWFAWNSEISSLFATMHPSLWEECRENPVIFLHRLPQKILVELSEDDFFLQRLQEALASLRHYVSKAGNSTSLPDMDDARPAVTYFSLEYGIATCLPIYSGGLGILAGDHLKSASDLNLPLNGVGLCYREGYFRQYMTPDGWQQERYPDYDFEELPLQPVKDEKGNRITVDVDLAGQRLLAQAWLCRVGRISLYLLDANIPENPPELRAITSRLYGGDLEMRLCQEMLLGVGGVRLMHRLGLPPTVVHMNEGHSAFAALERIRIFMREHGLSFEAAQEMAASTSVFTTHTPVPAGNDRFPPELMARYFEPYARDMGLSFKVFLALGREDPRNDQEAFCMTVLALRLSRFNNGVSRLHGKVSRKMWKRVWPQFPVEDVPIGAITNGVHMPTWVAPDMALVYDRYLGSNWREDPDCTRVWNNADTIPDAELWRTHERMRERLVDFVRKRLRRQLLEKGARARELQAADEVLDPRALTIGFARRFATYKRANILLLDEERLLRLLSNRQRPVQFIFAGKAHPADNDGKRLIQKLIELCRRKETRYSLVFLEDYDMKIAMHMVQGCDVWLNTPRRPLEACGTSGMKAMANGVLQLSTLDGWWDEAFQPDNSVGFSIGMGEEYEDHAYQDFVESQTLYTVLESDVVPDFYDRGHGNLPRSWIHKMKKGIGELGPFFNAHRMVEDYAEHAYSPAYNSGVALARDAFGPAKELASWRMNLMTQWGGLAIRNVRAEATERVYVGEPITVWAEVQLNGVSPADVRVEAYHGLLDKDGEFSFRKTTEMYENQGMDDGWRLYRCEIQPRDPGRFGFTVRIMPSHPLLPDPHSLGLIRWA</sequence>
<feature type="modified residue" description="N6-(pyridoxal phosphate)lysine" evidence="4">
    <location>
        <position position="608"/>
    </location>
</feature>
<dbReference type="RefSeq" id="WP_078716730.1">
    <property type="nucleotide sequence ID" value="NZ_FUYC01000003.1"/>
</dbReference>
<keyword evidence="3" id="KW-0021">Allosteric enzyme</keyword>
<protein>
    <submittedName>
        <fullName evidence="6">Starch phosphorylase</fullName>
    </submittedName>
</protein>
<dbReference type="Pfam" id="PF00343">
    <property type="entry name" value="Phosphorylase"/>
    <property type="match status" value="1"/>
</dbReference>
<dbReference type="GO" id="GO:0030170">
    <property type="term" value="F:pyridoxal phosphate binding"/>
    <property type="evidence" value="ECO:0007669"/>
    <property type="project" value="InterPro"/>
</dbReference>
<dbReference type="AlphaFoldDB" id="A0A1T4WMR1"/>
<dbReference type="EMBL" id="FUYC01000003">
    <property type="protein sequence ID" value="SKA78624.1"/>
    <property type="molecule type" value="Genomic_DNA"/>
</dbReference>
<evidence type="ECO:0000256" key="1">
    <source>
        <dbReference type="ARBA" id="ARBA00001275"/>
    </source>
</evidence>
<dbReference type="InterPro" id="IPR052182">
    <property type="entry name" value="Glycogen/Maltodextrin_Phosph"/>
</dbReference>
<name>A0A1T4WMR1_9BACT</name>
<gene>
    <name evidence="6" type="ORF">SAMN02745704_01167</name>
</gene>
<dbReference type="GO" id="GO:0008184">
    <property type="term" value="F:glycogen phosphorylase activity"/>
    <property type="evidence" value="ECO:0007669"/>
    <property type="project" value="InterPro"/>
</dbReference>
<dbReference type="InterPro" id="IPR011834">
    <property type="entry name" value="Agluc_phsphrylas"/>
</dbReference>
<dbReference type="Proteomes" id="UP000190027">
    <property type="component" value="Unassembled WGS sequence"/>
</dbReference>
<dbReference type="PIRSF" id="PIRSF000460">
    <property type="entry name" value="Pprylas_GlgP"/>
    <property type="match status" value="1"/>
</dbReference>